<evidence type="ECO:0000313" key="1">
    <source>
        <dbReference type="EMBL" id="KAJ0089548.1"/>
    </source>
</evidence>
<comment type="caution">
    <text evidence="1">The sequence shown here is derived from an EMBL/GenBank/DDBJ whole genome shotgun (WGS) entry which is preliminary data.</text>
</comment>
<accession>A0ACC1ASA8</accession>
<organism evidence="1 2">
    <name type="scientific">Pistacia atlantica</name>
    <dbReference type="NCBI Taxonomy" id="434234"/>
    <lineage>
        <taxon>Eukaryota</taxon>
        <taxon>Viridiplantae</taxon>
        <taxon>Streptophyta</taxon>
        <taxon>Embryophyta</taxon>
        <taxon>Tracheophyta</taxon>
        <taxon>Spermatophyta</taxon>
        <taxon>Magnoliopsida</taxon>
        <taxon>eudicotyledons</taxon>
        <taxon>Gunneridae</taxon>
        <taxon>Pentapetalae</taxon>
        <taxon>rosids</taxon>
        <taxon>malvids</taxon>
        <taxon>Sapindales</taxon>
        <taxon>Anacardiaceae</taxon>
        <taxon>Pistacia</taxon>
    </lineage>
</organism>
<keyword evidence="2" id="KW-1185">Reference proteome</keyword>
<protein>
    <submittedName>
        <fullName evidence="1">Uncharacterized protein</fullName>
    </submittedName>
</protein>
<reference evidence="2" key="1">
    <citation type="journal article" date="2023" name="G3 (Bethesda)">
        <title>Genome assembly and association tests identify interacting loci associated with vigor, precocity, and sex in interspecific pistachio rootstocks.</title>
        <authorList>
            <person name="Palmer W."/>
            <person name="Jacygrad E."/>
            <person name="Sagayaradj S."/>
            <person name="Cavanaugh K."/>
            <person name="Han R."/>
            <person name="Bertier L."/>
            <person name="Beede B."/>
            <person name="Kafkas S."/>
            <person name="Golino D."/>
            <person name="Preece J."/>
            <person name="Michelmore R."/>
        </authorList>
    </citation>
    <scope>NUCLEOTIDE SEQUENCE [LARGE SCALE GENOMIC DNA]</scope>
</reference>
<dbReference type="EMBL" id="CM047904">
    <property type="protein sequence ID" value="KAJ0089548.1"/>
    <property type="molecule type" value="Genomic_DNA"/>
</dbReference>
<sequence>MELALSTRIFSYKGGVRCLTSSHKERLFFAHSKPVNLVLPRYLPPPSTLVCSRRRNNRPAVSSSSSKKKNKKIRPKTDDAGDDFEDDPFEALFSLLEEDLKNDDSEVDDDDEINEEDIDKLACELAEALGDIDMEMSNTDTTGTESDGDDAQEVVVAEKEEEEEDDDDDDDEEDEDDEDNEEEEEEGQVRLKNWQLRKLAYALKTGRRKTSIKNLAAELCLDRAVVLEMLRDPPPSLVMMSAALPDEPTPRVSVPEVKPEETVMEETAVDAVELESKNAMISSIVQVTNLPRRRIVKWFEDRRAEEGVPVRRAPYHRSDPETVFSS</sequence>
<gene>
    <name evidence="1" type="ORF">Patl1_12761</name>
</gene>
<name>A0ACC1ASA8_9ROSI</name>
<evidence type="ECO:0000313" key="2">
    <source>
        <dbReference type="Proteomes" id="UP001164250"/>
    </source>
</evidence>
<dbReference type="Proteomes" id="UP001164250">
    <property type="component" value="Chromosome 8"/>
</dbReference>
<proteinExistence type="predicted"/>